<dbReference type="EMBL" id="BAAAOG010000010">
    <property type="protein sequence ID" value="GAA1968552.1"/>
    <property type="molecule type" value="Genomic_DNA"/>
</dbReference>
<organism evidence="1 2">
    <name type="scientific">Microbacterium deminutum</name>
    <dbReference type="NCBI Taxonomy" id="344164"/>
    <lineage>
        <taxon>Bacteria</taxon>
        <taxon>Bacillati</taxon>
        <taxon>Actinomycetota</taxon>
        <taxon>Actinomycetes</taxon>
        <taxon>Micrococcales</taxon>
        <taxon>Microbacteriaceae</taxon>
        <taxon>Microbacterium</taxon>
    </lineage>
</organism>
<comment type="caution">
    <text evidence="1">The sequence shown here is derived from an EMBL/GenBank/DDBJ whole genome shotgun (WGS) entry which is preliminary data.</text>
</comment>
<evidence type="ECO:0000313" key="1">
    <source>
        <dbReference type="EMBL" id="GAA1968552.1"/>
    </source>
</evidence>
<name>A0ABP5CTF1_9MICO</name>
<reference evidence="2" key="1">
    <citation type="journal article" date="2019" name="Int. J. Syst. Evol. Microbiol.">
        <title>The Global Catalogue of Microorganisms (GCM) 10K type strain sequencing project: providing services to taxonomists for standard genome sequencing and annotation.</title>
        <authorList>
            <consortium name="The Broad Institute Genomics Platform"/>
            <consortium name="The Broad Institute Genome Sequencing Center for Infectious Disease"/>
            <person name="Wu L."/>
            <person name="Ma J."/>
        </authorList>
    </citation>
    <scope>NUCLEOTIDE SEQUENCE [LARGE SCALE GENOMIC DNA]</scope>
    <source>
        <strain evidence="2">JCM 14901</strain>
    </source>
</reference>
<dbReference type="Proteomes" id="UP001499933">
    <property type="component" value="Unassembled WGS sequence"/>
</dbReference>
<proteinExistence type="predicted"/>
<evidence type="ECO:0000313" key="2">
    <source>
        <dbReference type="Proteomes" id="UP001499933"/>
    </source>
</evidence>
<keyword evidence="2" id="KW-1185">Reference proteome</keyword>
<dbReference type="RefSeq" id="WP_344097034.1">
    <property type="nucleotide sequence ID" value="NZ_BAAAOG010000010.1"/>
</dbReference>
<sequence length="89" mass="9845">MLDELRNQIIALACARHGLNPWHGREVDRLPSAELAALADARASQVTAAALQNSQRQLIDLFLAEIELHDPSRAARLREPLTARAQDGR</sequence>
<protein>
    <submittedName>
        <fullName evidence="1">Uncharacterized protein</fullName>
    </submittedName>
</protein>
<gene>
    <name evidence="1" type="ORF">GCM10009776_34560</name>
</gene>
<accession>A0ABP5CTF1</accession>